<name>A0A9N9NI98_FUNMO</name>
<proteinExistence type="predicted"/>
<organism evidence="1 2">
    <name type="scientific">Funneliformis mosseae</name>
    <name type="common">Endomycorrhizal fungus</name>
    <name type="synonym">Glomus mosseae</name>
    <dbReference type="NCBI Taxonomy" id="27381"/>
    <lineage>
        <taxon>Eukaryota</taxon>
        <taxon>Fungi</taxon>
        <taxon>Fungi incertae sedis</taxon>
        <taxon>Mucoromycota</taxon>
        <taxon>Glomeromycotina</taxon>
        <taxon>Glomeromycetes</taxon>
        <taxon>Glomerales</taxon>
        <taxon>Glomeraceae</taxon>
        <taxon>Funneliformis</taxon>
    </lineage>
</organism>
<feature type="non-terminal residue" evidence="1">
    <location>
        <position position="1"/>
    </location>
</feature>
<evidence type="ECO:0000313" key="2">
    <source>
        <dbReference type="Proteomes" id="UP000789375"/>
    </source>
</evidence>
<comment type="caution">
    <text evidence="1">The sequence shown here is derived from an EMBL/GenBank/DDBJ whole genome shotgun (WGS) entry which is preliminary data.</text>
</comment>
<keyword evidence="2" id="KW-1185">Reference proteome</keyword>
<dbReference type="Proteomes" id="UP000789375">
    <property type="component" value="Unassembled WGS sequence"/>
</dbReference>
<gene>
    <name evidence="1" type="ORF">FMOSSE_LOCUS15919</name>
</gene>
<protein>
    <submittedName>
        <fullName evidence="1">5344_t:CDS:1</fullName>
    </submittedName>
</protein>
<accession>A0A9N9NI98</accession>
<feature type="non-terminal residue" evidence="1">
    <location>
        <position position="67"/>
    </location>
</feature>
<reference evidence="1" key="1">
    <citation type="submission" date="2021-06" db="EMBL/GenBank/DDBJ databases">
        <authorList>
            <person name="Kallberg Y."/>
            <person name="Tangrot J."/>
            <person name="Rosling A."/>
        </authorList>
    </citation>
    <scope>NUCLEOTIDE SEQUENCE</scope>
    <source>
        <strain evidence="1">87-6 pot B 2015</strain>
    </source>
</reference>
<evidence type="ECO:0000313" key="1">
    <source>
        <dbReference type="EMBL" id="CAG8736549.1"/>
    </source>
</evidence>
<sequence>DVYKTESQVLLSDTSHPKKIHHTTTNAEKAILDQLFEFEEKLPETVILEVLSELQAISSDWMAERVK</sequence>
<dbReference type="AlphaFoldDB" id="A0A9N9NI98"/>
<dbReference type="EMBL" id="CAJVPP010018847">
    <property type="protein sequence ID" value="CAG8736549.1"/>
    <property type="molecule type" value="Genomic_DNA"/>
</dbReference>